<keyword evidence="2" id="KW-1185">Reference proteome</keyword>
<proteinExistence type="predicted"/>
<protein>
    <submittedName>
        <fullName evidence="1">Uncharacterized protein</fullName>
    </submittedName>
</protein>
<dbReference type="Proteomes" id="UP001500827">
    <property type="component" value="Unassembled WGS sequence"/>
</dbReference>
<comment type="caution">
    <text evidence="1">The sequence shown here is derived from an EMBL/GenBank/DDBJ whole genome shotgun (WGS) entry which is preliminary data.</text>
</comment>
<sequence>MDQIEKKVRMPAGSRPLAEYARYYAFDKRGHVIAVYTTFLEPSYTSLNLPAGHRRCVSDEGKLPSISDGGCGVVEVRFDPTAEEVLGVACNGLAYCPLSTQTCRGSVQPKPDINGQTRLQVNACQPSDAW</sequence>
<accession>A0ABP7KX44</accession>
<evidence type="ECO:0000313" key="1">
    <source>
        <dbReference type="EMBL" id="GAA3888024.1"/>
    </source>
</evidence>
<name>A0ABP7KX44_9SPHN</name>
<reference evidence="2" key="1">
    <citation type="journal article" date="2019" name="Int. J. Syst. Evol. Microbiol.">
        <title>The Global Catalogue of Microorganisms (GCM) 10K type strain sequencing project: providing services to taxonomists for standard genome sequencing and annotation.</title>
        <authorList>
            <consortium name="The Broad Institute Genomics Platform"/>
            <consortium name="The Broad Institute Genome Sequencing Center for Infectious Disease"/>
            <person name="Wu L."/>
            <person name="Ma J."/>
        </authorList>
    </citation>
    <scope>NUCLEOTIDE SEQUENCE [LARGE SCALE GENOMIC DNA]</scope>
    <source>
        <strain evidence="2">JCM 17543</strain>
    </source>
</reference>
<evidence type="ECO:0000313" key="2">
    <source>
        <dbReference type="Proteomes" id="UP001500827"/>
    </source>
</evidence>
<gene>
    <name evidence="1" type="ORF">GCM10022276_03920</name>
</gene>
<dbReference type="EMBL" id="BAABBM010000001">
    <property type="protein sequence ID" value="GAA3888024.1"/>
    <property type="molecule type" value="Genomic_DNA"/>
</dbReference>
<organism evidence="1 2">
    <name type="scientific">Sphingomonas limnosediminicola</name>
    <dbReference type="NCBI Taxonomy" id="940133"/>
    <lineage>
        <taxon>Bacteria</taxon>
        <taxon>Pseudomonadati</taxon>
        <taxon>Pseudomonadota</taxon>
        <taxon>Alphaproteobacteria</taxon>
        <taxon>Sphingomonadales</taxon>
        <taxon>Sphingomonadaceae</taxon>
        <taxon>Sphingomonas</taxon>
    </lineage>
</organism>